<dbReference type="PANTHER" id="PTHR24559">
    <property type="entry name" value="TRANSPOSON TY3-I GAG-POL POLYPROTEIN"/>
    <property type="match status" value="1"/>
</dbReference>
<sequence length="440" mass="49791">MIYESQRWAEEHQLQTTKFDDKNIRVKLGDNQIIQTKLEVLPLNITASGIQDAYKCVAVVYAIPDKFDCILGIPFFEDVQPQIDWRGRRIKGTGIKTLRWEQTGEAYGPIEEGRPVIAPRLRRSVEAKVLSAKRPDPCRGAALETDVTSAAGPARDVAQEKSPGVFCEQQEDAPAGKGSAASDGGKSSGRGGTAGKTEGSSSARGKDNVVEKMFTMGVVDESGVQTEYITRKKLRKLLRIKTKSADEPDVMLVLTNETIKQVARSLQRRDQPDNIATAEVQRYLETDWDSFRSNPAFDLLVEYKDIVFRPELPEGLPEKRDIEHRIDVKDANLAMYRQQWRQSPEQQREIIRWVDDMVKKKLIRPSISPHAAPTLCVRKPVGWRIVHDYRCLNSNTVRQSIPMTRKEDILDAMSGAYWFSTMDLMSAYYQVSMRAEDINL</sequence>
<dbReference type="Gene3D" id="3.30.70.270">
    <property type="match status" value="1"/>
</dbReference>
<dbReference type="Proteomes" id="UP000735874">
    <property type="component" value="Unassembled WGS sequence"/>
</dbReference>
<dbReference type="InterPro" id="IPR053134">
    <property type="entry name" value="RNA-dir_DNA_polymerase"/>
</dbReference>
<feature type="compositionally biased region" description="Low complexity" evidence="1">
    <location>
        <begin position="175"/>
        <end position="185"/>
    </location>
</feature>
<proteinExistence type="predicted"/>
<dbReference type="VEuPathDB" id="FungiDB:PC110_g5346"/>
<protein>
    <recommendedName>
        <fullName evidence="4">Reverse transcriptase domain-containing protein</fullName>
    </recommendedName>
</protein>
<dbReference type="SUPFAM" id="SSF56672">
    <property type="entry name" value="DNA/RNA polymerases"/>
    <property type="match status" value="1"/>
</dbReference>
<evidence type="ECO:0000313" key="2">
    <source>
        <dbReference type="EMBL" id="KAG2847833.1"/>
    </source>
</evidence>
<evidence type="ECO:0008006" key="4">
    <source>
        <dbReference type="Google" id="ProtNLM"/>
    </source>
</evidence>
<evidence type="ECO:0000313" key="3">
    <source>
        <dbReference type="Proteomes" id="UP000735874"/>
    </source>
</evidence>
<comment type="caution">
    <text evidence="2">The sequence shown here is derived from an EMBL/GenBank/DDBJ whole genome shotgun (WGS) entry which is preliminary data.</text>
</comment>
<dbReference type="Gene3D" id="2.40.70.10">
    <property type="entry name" value="Acid Proteases"/>
    <property type="match status" value="1"/>
</dbReference>
<reference evidence="2" key="1">
    <citation type="submission" date="2018-10" db="EMBL/GenBank/DDBJ databases">
        <title>Effector identification in a new, highly contiguous assembly of the strawberry crown rot pathogen Phytophthora cactorum.</title>
        <authorList>
            <person name="Armitage A.D."/>
            <person name="Nellist C.F."/>
            <person name="Bates H."/>
            <person name="Vickerstaff R.J."/>
            <person name="Harrison R.J."/>
        </authorList>
    </citation>
    <scope>NUCLEOTIDE SEQUENCE</scope>
    <source>
        <strain evidence="2">15-7</strain>
    </source>
</reference>
<name>A0A8T0YIC5_9STRA</name>
<dbReference type="CDD" id="cd01647">
    <property type="entry name" value="RT_LTR"/>
    <property type="match status" value="1"/>
</dbReference>
<feature type="region of interest" description="Disordered" evidence="1">
    <location>
        <begin position="140"/>
        <end position="208"/>
    </location>
</feature>
<dbReference type="AlphaFoldDB" id="A0A8T0YIC5"/>
<dbReference type="InterPro" id="IPR043502">
    <property type="entry name" value="DNA/RNA_pol_sf"/>
</dbReference>
<evidence type="ECO:0000256" key="1">
    <source>
        <dbReference type="SAM" id="MobiDB-lite"/>
    </source>
</evidence>
<accession>A0A8T0YIC5</accession>
<dbReference type="InterPro" id="IPR043128">
    <property type="entry name" value="Rev_trsase/Diguanyl_cyclase"/>
</dbReference>
<gene>
    <name evidence="2" type="ORF">PC113_g17699</name>
</gene>
<dbReference type="VEuPathDB" id="FungiDB:PC110_g23325"/>
<dbReference type="EMBL" id="RCMG01000781">
    <property type="protein sequence ID" value="KAG2847833.1"/>
    <property type="molecule type" value="Genomic_DNA"/>
</dbReference>
<dbReference type="InterPro" id="IPR021109">
    <property type="entry name" value="Peptidase_aspartic_dom_sf"/>
</dbReference>
<organism evidence="2 3">
    <name type="scientific">Phytophthora cactorum</name>
    <dbReference type="NCBI Taxonomy" id="29920"/>
    <lineage>
        <taxon>Eukaryota</taxon>
        <taxon>Sar</taxon>
        <taxon>Stramenopiles</taxon>
        <taxon>Oomycota</taxon>
        <taxon>Peronosporomycetes</taxon>
        <taxon>Peronosporales</taxon>
        <taxon>Peronosporaceae</taxon>
        <taxon>Phytophthora</taxon>
    </lineage>
</organism>
<dbReference type="Gene3D" id="3.10.10.10">
    <property type="entry name" value="HIV Type 1 Reverse Transcriptase, subunit A, domain 1"/>
    <property type="match status" value="1"/>
</dbReference>
<dbReference type="PANTHER" id="PTHR24559:SF444">
    <property type="entry name" value="REVERSE TRANSCRIPTASE DOMAIN-CONTAINING PROTEIN"/>
    <property type="match status" value="1"/>
</dbReference>